<dbReference type="RefSeq" id="WP_340329224.1">
    <property type="nucleotide sequence ID" value="NZ_JAZHOF010000003.1"/>
</dbReference>
<sequence>MLPCIPPRDETKAPKAKAPALSCDCHMHIFGPEADYPYSQQRGFTPPDASPQAYWRMADTLGFQRAVIVQASVYGWDNRRTVQAVEEFGRERARGIVMVNADVDRQTLSDLNDRGIRGTRFITTISGGPTIDNLPGVAAKIAEFGWHIEMYVPRNLWPELLPVVADLPVPVVFDHLGGLSAETDENDPDLLGILRLLESGKCWVKLCGYRASLTGHPYDDVTPLVTRYISTAPERCVWGTDWPHTTLADYMPDDGDLFDQFCGWTSDEAVRTRILVDNPAELYHFPPA</sequence>
<feature type="domain" description="Amidohydrolase-related" evidence="1">
    <location>
        <begin position="23"/>
        <end position="285"/>
    </location>
</feature>
<organism evidence="2 3">
    <name type="scientific">Microbaculum marinum</name>
    <dbReference type="NCBI Taxonomy" id="1764581"/>
    <lineage>
        <taxon>Bacteria</taxon>
        <taxon>Pseudomonadati</taxon>
        <taxon>Pseudomonadota</taxon>
        <taxon>Alphaproteobacteria</taxon>
        <taxon>Hyphomicrobiales</taxon>
        <taxon>Tepidamorphaceae</taxon>
        <taxon>Microbaculum</taxon>
    </lineage>
</organism>
<name>A0AAW9RHX0_9HYPH</name>
<evidence type="ECO:0000313" key="3">
    <source>
        <dbReference type="Proteomes" id="UP001378188"/>
    </source>
</evidence>
<proteinExistence type="predicted"/>
<dbReference type="Pfam" id="PF04909">
    <property type="entry name" value="Amidohydro_2"/>
    <property type="match status" value="1"/>
</dbReference>
<dbReference type="InterPro" id="IPR032466">
    <property type="entry name" value="Metal_Hydrolase"/>
</dbReference>
<evidence type="ECO:0000259" key="1">
    <source>
        <dbReference type="Pfam" id="PF04909"/>
    </source>
</evidence>
<evidence type="ECO:0000313" key="2">
    <source>
        <dbReference type="EMBL" id="MEJ8571525.1"/>
    </source>
</evidence>
<protein>
    <submittedName>
        <fullName evidence="2">Amidohydrolase family protein</fullName>
    </submittedName>
</protein>
<dbReference type="InterPro" id="IPR052358">
    <property type="entry name" value="Aro_Compnd_Degr_Hydrolases"/>
</dbReference>
<reference evidence="2 3" key="1">
    <citation type="submission" date="2024-02" db="EMBL/GenBank/DDBJ databases">
        <title>Genome analysis and characterization of Microbaculum marinisediminis sp. nov., isolated from marine sediment.</title>
        <authorList>
            <person name="Du Z.-J."/>
            <person name="Ye Y.-Q."/>
            <person name="Zhang Z.-R."/>
            <person name="Yuan S.-M."/>
            <person name="Zhang X.-Y."/>
        </authorList>
    </citation>
    <scope>NUCLEOTIDE SEQUENCE [LARGE SCALE GENOMIC DNA]</scope>
    <source>
        <strain evidence="2 3">SDUM1044001</strain>
    </source>
</reference>
<dbReference type="Proteomes" id="UP001378188">
    <property type="component" value="Unassembled WGS sequence"/>
</dbReference>
<dbReference type="EMBL" id="JAZHOF010000003">
    <property type="protein sequence ID" value="MEJ8571525.1"/>
    <property type="molecule type" value="Genomic_DNA"/>
</dbReference>
<dbReference type="PANTHER" id="PTHR35563">
    <property type="entry name" value="BARREL METAL-DEPENDENT HYDROLASE, PUTATIVE (AFU_ORTHOLOGUE AFUA_1G16240)-RELATED"/>
    <property type="match status" value="1"/>
</dbReference>
<dbReference type="GO" id="GO:0016787">
    <property type="term" value="F:hydrolase activity"/>
    <property type="evidence" value="ECO:0007669"/>
    <property type="project" value="InterPro"/>
</dbReference>
<dbReference type="SUPFAM" id="SSF51556">
    <property type="entry name" value="Metallo-dependent hydrolases"/>
    <property type="match status" value="1"/>
</dbReference>
<comment type="caution">
    <text evidence="2">The sequence shown here is derived from an EMBL/GenBank/DDBJ whole genome shotgun (WGS) entry which is preliminary data.</text>
</comment>
<keyword evidence="3" id="KW-1185">Reference proteome</keyword>
<accession>A0AAW9RHX0</accession>
<dbReference type="InterPro" id="IPR006680">
    <property type="entry name" value="Amidohydro-rel"/>
</dbReference>
<dbReference type="PANTHER" id="PTHR35563:SF2">
    <property type="entry name" value="BARREL METAL-DEPENDENT HYDROLASE, PUTATIVE (AFU_ORTHOLOGUE AFUA_1G16240)-RELATED"/>
    <property type="match status" value="1"/>
</dbReference>
<dbReference type="AlphaFoldDB" id="A0AAW9RHX0"/>
<gene>
    <name evidence="2" type="ORF">V3328_08580</name>
</gene>
<dbReference type="Gene3D" id="3.20.20.140">
    <property type="entry name" value="Metal-dependent hydrolases"/>
    <property type="match status" value="1"/>
</dbReference>